<dbReference type="AlphaFoldDB" id="A0A9Q8ZJF6"/>
<accession>A0A9Q8ZJF6</accession>
<name>A0A9Q8ZJF6_CURCL</name>
<dbReference type="EMBL" id="CP089280">
    <property type="protein sequence ID" value="USP81793.1"/>
    <property type="molecule type" value="Genomic_DNA"/>
</dbReference>
<dbReference type="VEuPathDB" id="FungiDB:yc1106_09067"/>
<evidence type="ECO:0000313" key="1">
    <source>
        <dbReference type="EMBL" id="USP81793.1"/>
    </source>
</evidence>
<gene>
    <name evidence="1" type="ORF">yc1106_09067</name>
</gene>
<reference evidence="1" key="1">
    <citation type="submission" date="2021-12" db="EMBL/GenBank/DDBJ databases">
        <title>Curvularia clavata genome.</title>
        <authorList>
            <person name="Cao Y."/>
        </authorList>
    </citation>
    <scope>NUCLEOTIDE SEQUENCE</scope>
    <source>
        <strain evidence="1">Yc1106</strain>
    </source>
</reference>
<dbReference type="OrthoDB" id="10639566at2759"/>
<proteinExistence type="predicted"/>
<keyword evidence="2" id="KW-1185">Reference proteome</keyword>
<evidence type="ECO:0000313" key="2">
    <source>
        <dbReference type="Proteomes" id="UP001056012"/>
    </source>
</evidence>
<protein>
    <submittedName>
        <fullName evidence="1">Uncharacterized protein</fullName>
    </submittedName>
</protein>
<organism evidence="1 2">
    <name type="scientific">Curvularia clavata</name>
    <dbReference type="NCBI Taxonomy" id="95742"/>
    <lineage>
        <taxon>Eukaryota</taxon>
        <taxon>Fungi</taxon>
        <taxon>Dikarya</taxon>
        <taxon>Ascomycota</taxon>
        <taxon>Pezizomycotina</taxon>
        <taxon>Dothideomycetes</taxon>
        <taxon>Pleosporomycetidae</taxon>
        <taxon>Pleosporales</taxon>
        <taxon>Pleosporineae</taxon>
        <taxon>Pleosporaceae</taxon>
        <taxon>Curvularia</taxon>
    </lineage>
</organism>
<sequence length="176" mass="19613">MIFMAPKAFLPTKSPMNGLGPAQTAMCGLLCLNTIGAVVGSANKFPYCRGTAAVAIKDAINRVKHIHGRNHVIITHSKNATLIMREPLDVKIAKIDSFMRKKHFRKGTVPVLTPRWYGTPTTAYPSSMEKPFRVKADVPKDIFHNTIIDKMLDEWDDLARVEASMPMRAKPWPSQA</sequence>
<dbReference type="Proteomes" id="UP001056012">
    <property type="component" value="Chromosome 7"/>
</dbReference>